<dbReference type="GO" id="GO:0016887">
    <property type="term" value="F:ATP hydrolysis activity"/>
    <property type="evidence" value="ECO:0007669"/>
    <property type="project" value="InterPro"/>
</dbReference>
<dbReference type="InterPro" id="IPR054594">
    <property type="entry name" value="Lon_lid"/>
</dbReference>
<evidence type="ECO:0000259" key="6">
    <source>
        <dbReference type="PROSITE" id="PS51786"/>
    </source>
</evidence>
<evidence type="ECO:0000256" key="5">
    <source>
        <dbReference type="ARBA" id="ARBA00022840"/>
    </source>
</evidence>
<dbReference type="InterPro" id="IPR003959">
    <property type="entry name" value="ATPase_AAA_core"/>
</dbReference>
<dbReference type="PROSITE" id="PS01046">
    <property type="entry name" value="LON_SER"/>
    <property type="match status" value="1"/>
</dbReference>
<dbReference type="Gene3D" id="3.30.230.10">
    <property type="match status" value="1"/>
</dbReference>
<keyword evidence="4" id="KW-0720">Serine protease</keyword>
<dbReference type="GO" id="GO:0005524">
    <property type="term" value="F:ATP binding"/>
    <property type="evidence" value="ECO:0007669"/>
    <property type="project" value="UniProtKB-KW"/>
</dbReference>
<dbReference type="PROSITE" id="PS51786">
    <property type="entry name" value="LON_PROTEOLYTIC"/>
    <property type="match status" value="1"/>
</dbReference>
<dbReference type="InterPro" id="IPR020568">
    <property type="entry name" value="Ribosomal_Su5_D2-typ_SF"/>
</dbReference>
<keyword evidence="5" id="KW-0067">ATP-binding</keyword>
<dbReference type="Pfam" id="PF05362">
    <property type="entry name" value="Lon_C"/>
    <property type="match status" value="1"/>
</dbReference>
<dbReference type="InterPro" id="IPR008268">
    <property type="entry name" value="Peptidase_S16_AS"/>
</dbReference>
<name>A0A6C0J4Y4_9ZZZZ</name>
<keyword evidence="2" id="KW-0547">Nucleotide-binding</keyword>
<evidence type="ECO:0000256" key="2">
    <source>
        <dbReference type="ARBA" id="ARBA00022741"/>
    </source>
</evidence>
<dbReference type="GO" id="GO:0006508">
    <property type="term" value="P:proteolysis"/>
    <property type="evidence" value="ECO:0007669"/>
    <property type="project" value="UniProtKB-KW"/>
</dbReference>
<dbReference type="Gene3D" id="3.40.50.300">
    <property type="entry name" value="P-loop containing nucleotide triphosphate hydrolases"/>
    <property type="match status" value="1"/>
</dbReference>
<evidence type="ECO:0000313" key="7">
    <source>
        <dbReference type="EMBL" id="QHU00729.1"/>
    </source>
</evidence>
<dbReference type="Gene3D" id="1.10.8.60">
    <property type="match status" value="1"/>
</dbReference>
<dbReference type="InterPro" id="IPR003593">
    <property type="entry name" value="AAA+_ATPase"/>
</dbReference>
<dbReference type="EMBL" id="MN740329">
    <property type="protein sequence ID" value="QHU00729.1"/>
    <property type="molecule type" value="Genomic_DNA"/>
</dbReference>
<dbReference type="SUPFAM" id="SSF52540">
    <property type="entry name" value="P-loop containing nucleoside triphosphate hydrolases"/>
    <property type="match status" value="1"/>
</dbReference>
<dbReference type="GO" id="GO:0004252">
    <property type="term" value="F:serine-type endopeptidase activity"/>
    <property type="evidence" value="ECO:0007669"/>
    <property type="project" value="InterPro"/>
</dbReference>
<protein>
    <recommendedName>
        <fullName evidence="6">Lon proteolytic domain-containing protein</fullName>
    </recommendedName>
</protein>
<dbReference type="AlphaFoldDB" id="A0A6C0J4Y4"/>
<dbReference type="GO" id="GO:0030163">
    <property type="term" value="P:protein catabolic process"/>
    <property type="evidence" value="ECO:0007669"/>
    <property type="project" value="InterPro"/>
</dbReference>
<evidence type="ECO:0000256" key="4">
    <source>
        <dbReference type="ARBA" id="ARBA00022825"/>
    </source>
</evidence>
<accession>A0A6C0J4Y4</accession>
<feature type="domain" description="Lon proteolytic" evidence="6">
    <location>
        <begin position="813"/>
        <end position="998"/>
    </location>
</feature>
<organism evidence="7">
    <name type="scientific">viral metagenome</name>
    <dbReference type="NCBI Taxonomy" id="1070528"/>
    <lineage>
        <taxon>unclassified sequences</taxon>
        <taxon>metagenomes</taxon>
        <taxon>organismal metagenomes</taxon>
    </lineage>
</organism>
<dbReference type="InterPro" id="IPR014721">
    <property type="entry name" value="Ribsml_uS5_D2-typ_fold_subgr"/>
</dbReference>
<keyword evidence="1" id="KW-0645">Protease</keyword>
<dbReference type="SUPFAM" id="SSF54211">
    <property type="entry name" value="Ribosomal protein S5 domain 2-like"/>
    <property type="match status" value="1"/>
</dbReference>
<dbReference type="PANTHER" id="PTHR10046">
    <property type="entry name" value="ATP DEPENDENT LON PROTEASE FAMILY MEMBER"/>
    <property type="match status" value="1"/>
</dbReference>
<dbReference type="GO" id="GO:0004176">
    <property type="term" value="F:ATP-dependent peptidase activity"/>
    <property type="evidence" value="ECO:0007669"/>
    <property type="project" value="InterPro"/>
</dbReference>
<evidence type="ECO:0000256" key="1">
    <source>
        <dbReference type="ARBA" id="ARBA00022670"/>
    </source>
</evidence>
<dbReference type="PRINTS" id="PR00830">
    <property type="entry name" value="ENDOLAPTASE"/>
</dbReference>
<dbReference type="InterPro" id="IPR008269">
    <property type="entry name" value="Lon_proteolytic"/>
</dbReference>
<sequence>MSLHPYRPLNNRKNSSSYIMPDLGYKHLKAIVTFQQIYRNKKKIIHHLNTNLDIIYNTMVSVTNNINNNYINGVIDSEHYRTYMEKANKLIDTYCNIQQPINIRLLHTLPDIGYLISWLHYNVTELVKLCGASRCYDILRLFGGDCWDLGMAERHRNFLRLFNTMFIPVLVKTSTVNINEIKVLKSMCYTESLTLKIHGAEIILPLLGKSFTIRGYFREDPLNIARIRGTLADKLNEFKELATNKHGEDEVILNRYIDQISLRDFLSLDITPLVNLVGNDLKELHKLKLNPKGHVLEDFLRAPLKRQYHILTLLLLDEDTYDYAQSIITTLRSQNETTLNKLYGILHWSLQKTFDTLVKTDIKEIGVDESVLPYETRINNMKCDDVTRKKAKDKLKEIKSSKDGNDKATRYLDGLLRIPFGIVRKEKIIKFMDTFRELIVEFKFIVSDYLRNQSSEDNNLDNIQNLKNVLESTNYHSETDIDKLIIMMQTLDTNLESFNTITIIIENLCNEWSKFKCDRKTYLNDVNNTLHDCIYGQDKAKRNIESIIAQWINGEMSGVIFGFQGYPGTGKTTLAKQGIAKCLIDEEGNPRPFYFTSLGGANGASFLLGHGYTYVGSQQGKLAEYVQDAKIMNPILYFDELDKVSGTPHGDEIIRVLTHLLDPEQNDHIEDRYFGVSMDLSKALIILSYNDSSVIDNILMDRIHEINFKQYNPKDKTIIAKKYILPRILKSHGFFDDNLQISDELLRYIIETYTCEAGVRDMKDKLTDVIREINLRKIYNETEYQLPYIVKQDLVDDILGAKNKIHIKEIPTKSQIGWVNGLYATSIGTGGITIIEVHDTPSDQKYHLQLTGKLGDVMKESVICAKTNSWTMFKNTSEYKRINDEWRENALHVHFPAAGTSKDGPSAGAAITTAIVSYFSKKPFRNYIAMTGEIDLHGNVCAIGGLQCKIEGAHRAGVKLVLIPRRNEEEYNEFKDIYGIRVVAVDNVSQVIRTCLLNVDDDTFNYPHTVKDDPVVNTILQYIHEIEAENIKTLKH</sequence>
<proteinExistence type="predicted"/>
<dbReference type="InterPro" id="IPR027417">
    <property type="entry name" value="P-loop_NTPase"/>
</dbReference>
<dbReference type="SMART" id="SM00382">
    <property type="entry name" value="AAA"/>
    <property type="match status" value="1"/>
</dbReference>
<reference evidence="7" key="1">
    <citation type="journal article" date="2020" name="Nature">
        <title>Giant virus diversity and host interactions through global metagenomics.</title>
        <authorList>
            <person name="Schulz F."/>
            <person name="Roux S."/>
            <person name="Paez-Espino D."/>
            <person name="Jungbluth S."/>
            <person name="Walsh D.A."/>
            <person name="Denef V.J."/>
            <person name="McMahon K.D."/>
            <person name="Konstantinidis K.T."/>
            <person name="Eloe-Fadrosh E.A."/>
            <person name="Kyrpides N.C."/>
            <person name="Woyke T."/>
        </authorList>
    </citation>
    <scope>NUCLEOTIDE SEQUENCE</scope>
    <source>
        <strain evidence="7">GVMAG-M-3300025860-20</strain>
    </source>
</reference>
<dbReference type="Pfam" id="PF00004">
    <property type="entry name" value="AAA"/>
    <property type="match status" value="1"/>
</dbReference>
<dbReference type="InterPro" id="IPR027065">
    <property type="entry name" value="Lon_Prtase"/>
</dbReference>
<evidence type="ECO:0000256" key="3">
    <source>
        <dbReference type="ARBA" id="ARBA00022801"/>
    </source>
</evidence>
<keyword evidence="3" id="KW-0378">Hydrolase</keyword>
<dbReference type="Pfam" id="PF22667">
    <property type="entry name" value="Lon_lid"/>
    <property type="match status" value="1"/>
</dbReference>